<dbReference type="RefSeq" id="WP_219797635.1">
    <property type="nucleotide sequence ID" value="NZ_CP080095.1"/>
</dbReference>
<dbReference type="Proteomes" id="UP000826462">
    <property type="component" value="Chromosome 1"/>
</dbReference>
<reference evidence="1 2" key="1">
    <citation type="submission" date="2021-07" db="EMBL/GenBank/DDBJ databases">
        <title>Paraburkholderia edwinii protects Aspergillus sp. from phenazines by acting as a toxin sponge.</title>
        <authorList>
            <person name="Dahlstrom K.M."/>
            <person name="Newman D.K."/>
        </authorList>
    </citation>
    <scope>NUCLEOTIDE SEQUENCE [LARGE SCALE GENOMIC DNA]</scope>
    <source>
        <strain evidence="1 2">Pe01</strain>
    </source>
</reference>
<sequence>MSISKWVERIHKNRHKAAPFEMVTLETAHRLISPIVNAAVDGKGFEEVAPLRWVRFDGTPIRQMFAFPAWKGGVMAPRWGLSFDFVPHVSGNPVRWHRTNKSAMFDLTVDARDSAMEISLIHGEQAIVQSSAAVVEKAVACADEFWQRVNSIEDVVAAFEWLRRYLSKGGLGFYNYTQHSVALAFVLAKIGDEDGSRRELSRFLA</sequence>
<gene>
    <name evidence="1" type="ORF">KZJ38_18555</name>
</gene>
<evidence type="ECO:0000313" key="2">
    <source>
        <dbReference type="Proteomes" id="UP000826462"/>
    </source>
</evidence>
<keyword evidence="2" id="KW-1185">Reference proteome</keyword>
<organism evidence="1 2">
    <name type="scientific">Paraburkholderia edwinii</name>
    <dbReference type="NCBI Taxonomy" id="2861782"/>
    <lineage>
        <taxon>Bacteria</taxon>
        <taxon>Pseudomonadati</taxon>
        <taxon>Pseudomonadota</taxon>
        <taxon>Betaproteobacteria</taxon>
        <taxon>Burkholderiales</taxon>
        <taxon>Burkholderiaceae</taxon>
        <taxon>Paraburkholderia</taxon>
    </lineage>
</organism>
<evidence type="ECO:0000313" key="1">
    <source>
        <dbReference type="EMBL" id="QYD68242.1"/>
    </source>
</evidence>
<proteinExistence type="predicted"/>
<accession>A0ABX8UIR8</accession>
<protein>
    <submittedName>
        <fullName evidence="1">Uncharacterized protein</fullName>
    </submittedName>
</protein>
<dbReference type="EMBL" id="CP080095">
    <property type="protein sequence ID" value="QYD68242.1"/>
    <property type="molecule type" value="Genomic_DNA"/>
</dbReference>
<name>A0ABX8UIR8_9BURK</name>